<feature type="domain" description="CN hydrolase" evidence="1">
    <location>
        <begin position="1"/>
        <end position="237"/>
    </location>
</feature>
<dbReference type="PANTHER" id="PTHR47799:SF1">
    <property type="entry name" value="OMEGA-AMIDASE YAFV"/>
    <property type="match status" value="1"/>
</dbReference>
<dbReference type="Gene3D" id="3.60.110.10">
    <property type="entry name" value="Carbon-nitrogen hydrolase"/>
    <property type="match status" value="1"/>
</dbReference>
<comment type="caution">
    <text evidence="2">The sequence shown here is derived from an EMBL/GenBank/DDBJ whole genome shotgun (WGS) entry which is preliminary data.</text>
</comment>
<evidence type="ECO:0000259" key="1">
    <source>
        <dbReference type="PROSITE" id="PS50263"/>
    </source>
</evidence>
<dbReference type="GO" id="GO:0016787">
    <property type="term" value="F:hydrolase activity"/>
    <property type="evidence" value="ECO:0007669"/>
    <property type="project" value="UniProtKB-KW"/>
</dbReference>
<dbReference type="EMBL" id="JBHUMO010000037">
    <property type="protein sequence ID" value="MFD2728863.1"/>
    <property type="molecule type" value="Genomic_DNA"/>
</dbReference>
<sequence>MSVVLLQMDITFGNPNQNQRRVEQLFYQAQLQPGEVVILPEMWNTGYDLVRLQEIADHEGQTTQKMLIHLARTYQVTIVGGSVAVEVNGQFFNRTYVVSEEGTILATYDKAHLFGLMAEDRFLSAGNQLAFFTKNDTTFSPFICYDLRFPEWYRLAAQKGTEIYVVSAQWPTQRLQQWRKLLQARAIENQAFVIAVNRVGVDPDNHFPGHSMVIDPLGEILLELDDQEMIARYELDVDQVLPIRGEIPVFRDARPDLYEQICKGEKKNDDVK</sequence>
<gene>
    <name evidence="2" type="ORF">ACFSR0_05405</name>
</gene>
<dbReference type="SUPFAM" id="SSF56317">
    <property type="entry name" value="Carbon-nitrogen hydrolase"/>
    <property type="match status" value="1"/>
</dbReference>
<proteinExistence type="predicted"/>
<keyword evidence="3" id="KW-1185">Reference proteome</keyword>
<protein>
    <submittedName>
        <fullName evidence="2">Carbon-nitrogen family hydrolase</fullName>
    </submittedName>
</protein>
<keyword evidence="2" id="KW-0378">Hydrolase</keyword>
<name>A0ABW5TIB6_9ENTE</name>
<dbReference type="Pfam" id="PF00795">
    <property type="entry name" value="CN_hydrolase"/>
    <property type="match status" value="1"/>
</dbReference>
<evidence type="ECO:0000313" key="2">
    <source>
        <dbReference type="EMBL" id="MFD2728863.1"/>
    </source>
</evidence>
<dbReference type="PANTHER" id="PTHR47799">
    <property type="entry name" value="OMEGA-AMIDASE YAFV"/>
    <property type="match status" value="1"/>
</dbReference>
<dbReference type="RefSeq" id="WP_379980734.1">
    <property type="nucleotide sequence ID" value="NZ_JBHUMO010000037.1"/>
</dbReference>
<dbReference type="InterPro" id="IPR036526">
    <property type="entry name" value="C-N_Hydrolase_sf"/>
</dbReference>
<organism evidence="2 3">
    <name type="scientific">Enterococcus camelliae</name>
    <dbReference type="NCBI Taxonomy" id="453959"/>
    <lineage>
        <taxon>Bacteria</taxon>
        <taxon>Bacillati</taxon>
        <taxon>Bacillota</taxon>
        <taxon>Bacilli</taxon>
        <taxon>Lactobacillales</taxon>
        <taxon>Enterococcaceae</taxon>
        <taxon>Enterococcus</taxon>
    </lineage>
</organism>
<dbReference type="PROSITE" id="PS50263">
    <property type="entry name" value="CN_HYDROLASE"/>
    <property type="match status" value="1"/>
</dbReference>
<dbReference type="InterPro" id="IPR052737">
    <property type="entry name" value="Omega-amidase_YafV"/>
</dbReference>
<accession>A0ABW5TIB6</accession>
<dbReference type="CDD" id="cd07583">
    <property type="entry name" value="nitrilase_5"/>
    <property type="match status" value="1"/>
</dbReference>
<dbReference type="Proteomes" id="UP001597427">
    <property type="component" value="Unassembled WGS sequence"/>
</dbReference>
<dbReference type="InterPro" id="IPR003010">
    <property type="entry name" value="C-N_Hydrolase"/>
</dbReference>
<evidence type="ECO:0000313" key="3">
    <source>
        <dbReference type="Proteomes" id="UP001597427"/>
    </source>
</evidence>
<reference evidence="3" key="1">
    <citation type="journal article" date="2019" name="Int. J. Syst. Evol. Microbiol.">
        <title>The Global Catalogue of Microorganisms (GCM) 10K type strain sequencing project: providing services to taxonomists for standard genome sequencing and annotation.</title>
        <authorList>
            <consortium name="The Broad Institute Genomics Platform"/>
            <consortium name="The Broad Institute Genome Sequencing Center for Infectious Disease"/>
            <person name="Wu L."/>
            <person name="Ma J."/>
        </authorList>
    </citation>
    <scope>NUCLEOTIDE SEQUENCE [LARGE SCALE GENOMIC DNA]</scope>
    <source>
        <strain evidence="3">TISTR 932</strain>
    </source>
</reference>